<feature type="compositionally biased region" description="Polar residues" evidence="1">
    <location>
        <begin position="254"/>
        <end position="268"/>
    </location>
</feature>
<comment type="caution">
    <text evidence="2">The sequence shown here is derived from an EMBL/GenBank/DDBJ whole genome shotgun (WGS) entry which is preliminary data.</text>
</comment>
<feature type="region of interest" description="Disordered" evidence="1">
    <location>
        <begin position="230"/>
        <end position="268"/>
    </location>
</feature>
<sequence length="268" mass="30106">MAAVPKKVATRLVAGLKRYQPILAAAKARDVGEADTVTIIKDMLADVFGYDKYSDVTSEHSIRGTYCDLAIKIDGQLETLIEVKAIGLDLKDQHVKQAIDYAANQGVDWVLLTNGMVWRVYRLIFAKPIDQELVLEIDFCALNSRTESDLELLYLWCKEGWQRSVLGEYHTQKQALSRFYVGAMLQTDPVVDVIRRELRRISPDVRIDSEQIRDVLLNEVIKREVLEGDQATEARKKASKAASRSLRAKPVKGTSDSPTQPESVTELA</sequence>
<organism evidence="2 3">
    <name type="scientific">Lysobacter arseniciresistens ZS79</name>
    <dbReference type="NCBI Taxonomy" id="913325"/>
    <lineage>
        <taxon>Bacteria</taxon>
        <taxon>Pseudomonadati</taxon>
        <taxon>Pseudomonadota</taxon>
        <taxon>Gammaproteobacteria</taxon>
        <taxon>Lysobacterales</taxon>
        <taxon>Lysobacteraceae</taxon>
        <taxon>Novilysobacter</taxon>
    </lineage>
</organism>
<gene>
    <name evidence="2" type="ORF">N799_09925</name>
</gene>
<protein>
    <submittedName>
        <fullName evidence="2">Restriction endonuclease EcoRI subunit R</fullName>
    </submittedName>
</protein>
<dbReference type="eggNOG" id="COG2810">
    <property type="taxonomic scope" value="Bacteria"/>
</dbReference>
<keyword evidence="2" id="KW-0540">Nuclease</keyword>
<dbReference type="STRING" id="913325.N799_09925"/>
<proteinExistence type="predicted"/>
<evidence type="ECO:0000256" key="1">
    <source>
        <dbReference type="SAM" id="MobiDB-lite"/>
    </source>
</evidence>
<evidence type="ECO:0000313" key="3">
    <source>
        <dbReference type="Proteomes" id="UP000029989"/>
    </source>
</evidence>
<dbReference type="AlphaFoldDB" id="A0A0A0EVN5"/>
<dbReference type="OrthoDB" id="570928at2"/>
<reference evidence="2 3" key="1">
    <citation type="journal article" date="2015" name="Stand. Genomic Sci.">
        <title>Genomic information of the arsenic-resistant bacterium Lysobacter arseniciresistens type strain ZS79(T) and comparison of Lysobacter draft genomes.</title>
        <authorList>
            <person name="Liu L."/>
            <person name="Zhang S."/>
            <person name="Luo M."/>
            <person name="Wang G."/>
        </authorList>
    </citation>
    <scope>NUCLEOTIDE SEQUENCE [LARGE SCALE GENOMIC DNA]</scope>
    <source>
        <strain evidence="2 3">ZS79</strain>
    </source>
</reference>
<dbReference type="RefSeq" id="WP_036212719.1">
    <property type="nucleotide sequence ID" value="NZ_AVPT01000029.1"/>
</dbReference>
<dbReference type="EMBL" id="AVPT01000029">
    <property type="protein sequence ID" value="KGM54188.1"/>
    <property type="molecule type" value="Genomic_DNA"/>
</dbReference>
<name>A0A0A0EVN5_9GAMM</name>
<keyword evidence="2" id="KW-0255">Endonuclease</keyword>
<keyword evidence="3" id="KW-1185">Reference proteome</keyword>
<keyword evidence="2" id="KW-0378">Hydrolase</keyword>
<dbReference type="Proteomes" id="UP000029989">
    <property type="component" value="Unassembled WGS sequence"/>
</dbReference>
<dbReference type="GO" id="GO:0004519">
    <property type="term" value="F:endonuclease activity"/>
    <property type="evidence" value="ECO:0007669"/>
    <property type="project" value="UniProtKB-KW"/>
</dbReference>
<evidence type="ECO:0000313" key="2">
    <source>
        <dbReference type="EMBL" id="KGM54188.1"/>
    </source>
</evidence>
<accession>A0A0A0EVN5</accession>